<dbReference type="EMBL" id="JAOZFC020000003">
    <property type="protein sequence ID" value="MDF9300607.1"/>
    <property type="molecule type" value="Genomic_DNA"/>
</dbReference>
<protein>
    <submittedName>
        <fullName evidence="1">Uncharacterized protein</fullName>
    </submittedName>
</protein>
<accession>A0ABT6D511</accession>
<proteinExistence type="predicted"/>
<sequence>MQETNSSLSDDGLFIETSSVAKYTGYGIQTMVIRLYEHDLNFGDLVIVISTSLAPIGQGFAFAAFTDDIEMIAGGVGFKHYFNDEGIEVGLGLDEKNNEVPLDSSKLKQRYMNINVILL</sequence>
<evidence type="ECO:0000313" key="1">
    <source>
        <dbReference type="EMBL" id="MDF9300607.1"/>
    </source>
</evidence>
<organism evidence="1 2">
    <name type="scientific">Weissella fermenti</name>
    <dbReference type="NCBI Taxonomy" id="2987699"/>
    <lineage>
        <taxon>Bacteria</taxon>
        <taxon>Bacillati</taxon>
        <taxon>Bacillota</taxon>
        <taxon>Bacilli</taxon>
        <taxon>Lactobacillales</taxon>
        <taxon>Lactobacillaceae</taxon>
        <taxon>Weissella</taxon>
    </lineage>
</organism>
<keyword evidence="2" id="KW-1185">Reference proteome</keyword>
<dbReference type="Proteomes" id="UP001146336">
    <property type="component" value="Unassembled WGS sequence"/>
</dbReference>
<gene>
    <name evidence="1" type="ORF">OIT47_010040</name>
</gene>
<dbReference type="RefSeq" id="WP_264330298.1">
    <property type="nucleotide sequence ID" value="NZ_JAOZFC020000003.1"/>
</dbReference>
<reference evidence="1" key="1">
    <citation type="submission" date="2023-03" db="EMBL/GenBank/DDBJ databases">
        <title>Comparative genomics of Weissella fermenti BK2, and weissella type species.</title>
        <authorList>
            <person name="Lee J.K."/>
            <person name="Baek J.H."/>
            <person name="Kim J.M."/>
            <person name="Choi D.G."/>
            <person name="Jeon C.O."/>
        </authorList>
    </citation>
    <scope>NUCLEOTIDE SEQUENCE</scope>
    <source>
        <strain evidence="1">BK2</strain>
    </source>
</reference>
<evidence type="ECO:0000313" key="2">
    <source>
        <dbReference type="Proteomes" id="UP001146336"/>
    </source>
</evidence>
<comment type="caution">
    <text evidence="1">The sequence shown here is derived from an EMBL/GenBank/DDBJ whole genome shotgun (WGS) entry which is preliminary data.</text>
</comment>
<name>A0ABT6D511_9LACO</name>